<dbReference type="PANTHER" id="PTHR36152:SF1">
    <property type="entry name" value="UBIQUITIN-LIKE DOMAIN-CONTAINING PROTEIN"/>
    <property type="match status" value="1"/>
</dbReference>
<proteinExistence type="predicted"/>
<reference evidence="2" key="1">
    <citation type="submission" date="2016-06" db="EMBL/GenBank/DDBJ databases">
        <authorList>
            <person name="Rodrigo-Torres Lidia"/>
            <person name="Arahal R.David."/>
        </authorList>
    </citation>
    <scope>NUCLEOTIDE SEQUENCE [LARGE SCALE GENOMIC DNA]</scope>
    <source>
        <strain evidence="2">CECT 7223</strain>
    </source>
</reference>
<dbReference type="Proteomes" id="UP000092876">
    <property type="component" value="Unassembled WGS sequence"/>
</dbReference>
<dbReference type="EMBL" id="FLQP01000008">
    <property type="protein sequence ID" value="SBS61440.1"/>
    <property type="molecule type" value="Genomic_DNA"/>
</dbReference>
<evidence type="ECO:0000313" key="1">
    <source>
        <dbReference type="EMBL" id="SBS61440.1"/>
    </source>
</evidence>
<dbReference type="RefSeq" id="WP_065678302.1">
    <property type="nucleotide sequence ID" value="NZ_AP025461.1"/>
</dbReference>
<evidence type="ECO:0000313" key="2">
    <source>
        <dbReference type="Proteomes" id="UP000092876"/>
    </source>
</evidence>
<dbReference type="InterPro" id="IPR008514">
    <property type="entry name" value="T6SS_Hcp"/>
</dbReference>
<dbReference type="PANTHER" id="PTHR36152">
    <property type="entry name" value="CYTOPLASMIC PROTEIN-RELATED"/>
    <property type="match status" value="1"/>
</dbReference>
<dbReference type="Pfam" id="PF05638">
    <property type="entry name" value="T6SS_HCP"/>
    <property type="match status" value="1"/>
</dbReference>
<protein>
    <recommendedName>
        <fullName evidence="3">Type VI secretion system tube protein Hcp</fullName>
    </recommendedName>
</protein>
<evidence type="ECO:0008006" key="3">
    <source>
        <dbReference type="Google" id="ProtNLM"/>
    </source>
</evidence>
<sequence length="180" mass="19112">MASIYMRISGFNFEEGAATIEKIKTENGESTDWFAIQSYAWGGARNVAMDIGNATNADGGMVGVSEVSVTKVVDAASEALLSYLFAPGKDGRDVEIAFTKPADGGKGVEVYFQIKLEKARLVSYNVSGTDGSQPYESLSLSYTKISQKHHFESTGGDLKPGGIVTYNIPTGIMESGQTGS</sequence>
<organism evidence="1 2">
    <name type="scientific">Vibrio atlanticus</name>
    <dbReference type="NCBI Taxonomy" id="693153"/>
    <lineage>
        <taxon>Bacteria</taxon>
        <taxon>Pseudomonadati</taxon>
        <taxon>Pseudomonadota</taxon>
        <taxon>Gammaproteobacteria</taxon>
        <taxon>Vibrionales</taxon>
        <taxon>Vibrionaceae</taxon>
        <taxon>Vibrio</taxon>
    </lineage>
</organism>
<dbReference type="AlphaFoldDB" id="A0A1C3IJ64"/>
<gene>
    <name evidence="1" type="ORF">VAT7223_00662</name>
</gene>
<dbReference type="GeneID" id="94235216"/>
<dbReference type="Gene3D" id="2.30.110.20">
    <property type="entry name" value="Hcp1-like"/>
    <property type="match status" value="1"/>
</dbReference>
<dbReference type="InterPro" id="IPR036624">
    <property type="entry name" value="Hcp1-lik_sf"/>
</dbReference>
<dbReference type="InterPro" id="IPR053165">
    <property type="entry name" value="HSI-I_assembly_Hcp1"/>
</dbReference>
<name>A0A1C3IJ64_9VIBR</name>
<accession>A0A1C3IJ64</accession>
<dbReference type="SUPFAM" id="SSF141452">
    <property type="entry name" value="Hcp1-like"/>
    <property type="match status" value="1"/>
</dbReference>